<name>A0AAV4R591_CAEEX</name>
<dbReference type="Proteomes" id="UP001054945">
    <property type="component" value="Unassembled WGS sequence"/>
</dbReference>
<dbReference type="AlphaFoldDB" id="A0AAV4R591"/>
<gene>
    <name evidence="2" type="ORF">CEXT_64601</name>
</gene>
<evidence type="ECO:0000313" key="3">
    <source>
        <dbReference type="Proteomes" id="UP001054945"/>
    </source>
</evidence>
<feature type="region of interest" description="Disordered" evidence="1">
    <location>
        <begin position="1"/>
        <end position="28"/>
    </location>
</feature>
<accession>A0AAV4R591</accession>
<comment type="caution">
    <text evidence="2">The sequence shown here is derived from an EMBL/GenBank/DDBJ whole genome shotgun (WGS) entry which is preliminary data.</text>
</comment>
<feature type="compositionally biased region" description="Basic and acidic residues" evidence="1">
    <location>
        <begin position="106"/>
        <end position="115"/>
    </location>
</feature>
<evidence type="ECO:0000256" key="1">
    <source>
        <dbReference type="SAM" id="MobiDB-lite"/>
    </source>
</evidence>
<feature type="region of interest" description="Disordered" evidence="1">
    <location>
        <begin position="42"/>
        <end position="115"/>
    </location>
</feature>
<feature type="compositionally biased region" description="Pro residues" evidence="1">
    <location>
        <begin position="81"/>
        <end position="96"/>
    </location>
</feature>
<organism evidence="2 3">
    <name type="scientific">Caerostris extrusa</name>
    <name type="common">Bark spider</name>
    <name type="synonym">Caerostris bankana</name>
    <dbReference type="NCBI Taxonomy" id="172846"/>
    <lineage>
        <taxon>Eukaryota</taxon>
        <taxon>Metazoa</taxon>
        <taxon>Ecdysozoa</taxon>
        <taxon>Arthropoda</taxon>
        <taxon>Chelicerata</taxon>
        <taxon>Arachnida</taxon>
        <taxon>Araneae</taxon>
        <taxon>Araneomorphae</taxon>
        <taxon>Entelegynae</taxon>
        <taxon>Araneoidea</taxon>
        <taxon>Araneidae</taxon>
        <taxon>Caerostris</taxon>
    </lineage>
</organism>
<reference evidence="2 3" key="1">
    <citation type="submission" date="2021-06" db="EMBL/GenBank/DDBJ databases">
        <title>Caerostris extrusa draft genome.</title>
        <authorList>
            <person name="Kono N."/>
            <person name="Arakawa K."/>
        </authorList>
    </citation>
    <scope>NUCLEOTIDE SEQUENCE [LARGE SCALE GENOMIC DNA]</scope>
</reference>
<proteinExistence type="predicted"/>
<dbReference type="EMBL" id="BPLR01007282">
    <property type="protein sequence ID" value="GIY15786.1"/>
    <property type="molecule type" value="Genomic_DNA"/>
</dbReference>
<keyword evidence="3" id="KW-1185">Reference proteome</keyword>
<sequence length="115" mass="12586">MVRRLKVSRPLSGGPKRVPNPTQRRIAPSHCWGSTLRAGDHYSERLGAETTRSQEKESVFSSPPGSKAIFEMSAPIGTPRLLPPPSPAPPHLPPPLAEQQICKSSSEFHQDRSDV</sequence>
<feature type="compositionally biased region" description="Basic and acidic residues" evidence="1">
    <location>
        <begin position="42"/>
        <end position="58"/>
    </location>
</feature>
<evidence type="ECO:0000313" key="2">
    <source>
        <dbReference type="EMBL" id="GIY15786.1"/>
    </source>
</evidence>
<protein>
    <submittedName>
        <fullName evidence="2">Uncharacterized protein</fullName>
    </submittedName>
</protein>